<organism evidence="1 2">
    <name type="scientific">Subsaximicrobium wynnwilliamsii</name>
    <dbReference type="NCBI Taxonomy" id="291179"/>
    <lineage>
        <taxon>Bacteria</taxon>
        <taxon>Pseudomonadati</taxon>
        <taxon>Bacteroidota</taxon>
        <taxon>Flavobacteriia</taxon>
        <taxon>Flavobacteriales</taxon>
        <taxon>Flavobacteriaceae</taxon>
        <taxon>Subsaximicrobium</taxon>
    </lineage>
</organism>
<dbReference type="RefSeq" id="WP_147086109.1">
    <property type="nucleotide sequence ID" value="NZ_VORM01000006.1"/>
</dbReference>
<dbReference type="EMBL" id="VORO01000007">
    <property type="protein sequence ID" value="TXD89356.1"/>
    <property type="molecule type" value="Genomic_DNA"/>
</dbReference>
<evidence type="ECO:0000313" key="2">
    <source>
        <dbReference type="Proteomes" id="UP000321578"/>
    </source>
</evidence>
<accession>A0A5C6ZHW3</accession>
<dbReference type="NCBIfam" id="NF033205">
    <property type="entry name" value="IPExxxVDY"/>
    <property type="match status" value="1"/>
</dbReference>
<dbReference type="InterPro" id="IPR047690">
    <property type="entry name" value="IPExxxVDY_fam"/>
</dbReference>
<dbReference type="Proteomes" id="UP000321578">
    <property type="component" value="Unassembled WGS sequence"/>
</dbReference>
<name>A0A5C6ZHW3_9FLAO</name>
<keyword evidence="2" id="KW-1185">Reference proteome</keyword>
<dbReference type="AlphaFoldDB" id="A0A5C6ZHW3"/>
<gene>
    <name evidence="1" type="ORF">ESY86_08160</name>
</gene>
<sequence>MAMHKLLVDDFFDDSFLLLAVHCRLEDYRLAFLLNKYLELRLARRAQDLDYNYFAASYAIYEWEDSKFDTIWNLVANSCKRQENSIQSSGSLFDNQNVVTKINYLVPELKKADFLIKVSNENQQLDEKKILNSIQAIPQIITAYSADLNNIRSKEHLIFN</sequence>
<protein>
    <submittedName>
        <fullName evidence="1">IPExxxVDY family protein</fullName>
    </submittedName>
</protein>
<evidence type="ECO:0000313" key="1">
    <source>
        <dbReference type="EMBL" id="TXD89356.1"/>
    </source>
</evidence>
<proteinExistence type="predicted"/>
<comment type="caution">
    <text evidence="1">The sequence shown here is derived from an EMBL/GenBank/DDBJ whole genome shotgun (WGS) entry which is preliminary data.</text>
</comment>
<dbReference type="OrthoDB" id="676614at2"/>
<reference evidence="1 2" key="1">
    <citation type="submission" date="2019-08" db="EMBL/GenBank/DDBJ databases">
        <title>Genomes of Subsaximicrobium wynnwilliamsii strains.</title>
        <authorList>
            <person name="Bowman J.P."/>
        </authorList>
    </citation>
    <scope>NUCLEOTIDE SEQUENCE [LARGE SCALE GENOMIC DNA]</scope>
    <source>
        <strain evidence="1 2">2-80-2</strain>
    </source>
</reference>